<sequence length="576" mass="66031">MKIVLTTLNAKFIHSALSLYYLKNYCAVPEAEILIKEYTINEQLLDIAGDLYGEKADLIGFSCYIWNREMIFKLGRILKKVQPQLLILLGGPEVSFDGEEIIRENPWIDGIVAGEGEETFHQLVESISRGLPLTNLPGLIFRREKQIIPNSARPLIRELDQIPFPYTPEDLAGFAGKIIYYEASRGCPFNCQYCMSSTTHQVRFFSLERVKADLEKMILAGAKQIKFVDRTFNCHMKRTKELLAFLLKFQEHKINFHFEIAGDLLDDESIALMGQAPEGFFQVEIGIQSTNPQVLDAIKRKMDFTRVGVQVTQLREKGNIHIHLDLIAGLPGEDMKSFEKSFNQVYDLAPHHLQLGFLKLLPGTGLRAQSEEYGLSFEDHVPYEILKTKVLSFDELVQLKKIENVLEQIYNSGKYRHILSYAIPACGKGAFRFFSGLTDFLKQEGAEKLLGGQERTRLLFRYLKSVLPDEDETLLLDLLKLDWLTGEQRNTLPPWLGGSREQDRSLDLAHYLNWAKGMTPKEIFKKVTVVSFHHYFDIQGELIRTMHKEESKAIIDYSQVQRDKKTPSILFVKLKS</sequence>
<dbReference type="PROSITE" id="PS51918">
    <property type="entry name" value="RADICAL_SAM"/>
    <property type="match status" value="1"/>
</dbReference>
<comment type="caution">
    <text evidence="8">The sequence shown here is derived from an EMBL/GenBank/DDBJ whole genome shotgun (WGS) entry which is preliminary data.</text>
</comment>
<evidence type="ECO:0000259" key="6">
    <source>
        <dbReference type="PROSITE" id="PS51332"/>
    </source>
</evidence>
<evidence type="ECO:0000256" key="4">
    <source>
        <dbReference type="ARBA" id="ARBA00023004"/>
    </source>
</evidence>
<dbReference type="PROSITE" id="PS51332">
    <property type="entry name" value="B12_BINDING"/>
    <property type="match status" value="1"/>
</dbReference>
<dbReference type="PANTHER" id="PTHR43409">
    <property type="entry name" value="ANAEROBIC MAGNESIUM-PROTOPORPHYRIN IX MONOMETHYL ESTER CYCLASE-RELATED"/>
    <property type="match status" value="1"/>
</dbReference>
<evidence type="ECO:0000256" key="5">
    <source>
        <dbReference type="ARBA" id="ARBA00023014"/>
    </source>
</evidence>
<dbReference type="Pfam" id="PF04055">
    <property type="entry name" value="Radical_SAM"/>
    <property type="match status" value="1"/>
</dbReference>
<evidence type="ECO:0000256" key="2">
    <source>
        <dbReference type="ARBA" id="ARBA00022691"/>
    </source>
</evidence>
<feature type="domain" description="B12-binding" evidence="6">
    <location>
        <begin position="1"/>
        <end position="134"/>
    </location>
</feature>
<dbReference type="CDD" id="cd02068">
    <property type="entry name" value="radical_SAM_B12_BD"/>
    <property type="match status" value="1"/>
</dbReference>
<dbReference type="Gene3D" id="3.80.30.20">
    <property type="entry name" value="tm_1862 like domain"/>
    <property type="match status" value="1"/>
</dbReference>
<dbReference type="InterPro" id="IPR058240">
    <property type="entry name" value="rSAM_sf"/>
</dbReference>
<evidence type="ECO:0000313" key="9">
    <source>
        <dbReference type="Proteomes" id="UP001524944"/>
    </source>
</evidence>
<dbReference type="SFLD" id="SFLDG01123">
    <property type="entry name" value="methyltransferase_(Class_B)"/>
    <property type="match status" value="1"/>
</dbReference>
<dbReference type="SFLD" id="SFLDG01082">
    <property type="entry name" value="B12-binding_domain_containing"/>
    <property type="match status" value="1"/>
</dbReference>
<dbReference type="SMART" id="SM00729">
    <property type="entry name" value="Elp3"/>
    <property type="match status" value="1"/>
</dbReference>
<dbReference type="InterPro" id="IPR023404">
    <property type="entry name" value="rSAM_horseshoe"/>
</dbReference>
<dbReference type="SFLD" id="SFLDS00029">
    <property type="entry name" value="Radical_SAM"/>
    <property type="match status" value="1"/>
</dbReference>
<evidence type="ECO:0000313" key="8">
    <source>
        <dbReference type="EMBL" id="MCR6545078.1"/>
    </source>
</evidence>
<keyword evidence="2" id="KW-0949">S-adenosyl-L-methionine</keyword>
<organism evidence="8 9">
    <name type="scientific">Dehalobacterium formicoaceticum</name>
    <dbReference type="NCBI Taxonomy" id="51515"/>
    <lineage>
        <taxon>Bacteria</taxon>
        <taxon>Bacillati</taxon>
        <taxon>Bacillota</taxon>
        <taxon>Clostridia</taxon>
        <taxon>Eubacteriales</taxon>
        <taxon>Peptococcaceae</taxon>
        <taxon>Dehalobacterium</taxon>
    </lineage>
</organism>
<dbReference type="Pfam" id="PF13311">
    <property type="entry name" value="DUF4080"/>
    <property type="match status" value="1"/>
</dbReference>
<evidence type="ECO:0000256" key="3">
    <source>
        <dbReference type="ARBA" id="ARBA00022723"/>
    </source>
</evidence>
<dbReference type="EMBL" id="JANPWE010000002">
    <property type="protein sequence ID" value="MCR6545078.1"/>
    <property type="molecule type" value="Genomic_DNA"/>
</dbReference>
<dbReference type="RefSeq" id="WP_257912695.1">
    <property type="nucleotide sequence ID" value="NZ_JANPWE010000002.1"/>
</dbReference>
<dbReference type="InterPro" id="IPR025288">
    <property type="entry name" value="DUF4080"/>
</dbReference>
<protein>
    <submittedName>
        <fullName evidence="8">B12-binding domain-containing radical SAM protein</fullName>
    </submittedName>
</protein>
<dbReference type="Gene3D" id="3.40.50.280">
    <property type="entry name" value="Cobalamin-binding domain"/>
    <property type="match status" value="1"/>
</dbReference>
<comment type="cofactor">
    <cofactor evidence="1">
        <name>[4Fe-4S] cluster</name>
        <dbReference type="ChEBI" id="CHEBI:49883"/>
    </cofactor>
</comment>
<keyword evidence="9" id="KW-1185">Reference proteome</keyword>
<proteinExistence type="predicted"/>
<dbReference type="Pfam" id="PF02310">
    <property type="entry name" value="B12-binding"/>
    <property type="match status" value="1"/>
</dbReference>
<gene>
    <name evidence="8" type="ORF">NVS47_06040</name>
</gene>
<dbReference type="PANTHER" id="PTHR43409:SF16">
    <property type="entry name" value="SLR0320 PROTEIN"/>
    <property type="match status" value="1"/>
</dbReference>
<dbReference type="InterPro" id="IPR051198">
    <property type="entry name" value="BchE-like"/>
</dbReference>
<name>A0ABT1Y3D6_9FIRM</name>
<dbReference type="InterPro" id="IPR006158">
    <property type="entry name" value="Cobalamin-bd"/>
</dbReference>
<keyword evidence="4" id="KW-0408">Iron</keyword>
<evidence type="ECO:0000259" key="7">
    <source>
        <dbReference type="PROSITE" id="PS51918"/>
    </source>
</evidence>
<dbReference type="InterPro" id="IPR007197">
    <property type="entry name" value="rSAM"/>
</dbReference>
<dbReference type="InterPro" id="IPR006638">
    <property type="entry name" value="Elp3/MiaA/NifB-like_rSAM"/>
</dbReference>
<accession>A0ABT1Y3D6</accession>
<dbReference type="Proteomes" id="UP001524944">
    <property type="component" value="Unassembled WGS sequence"/>
</dbReference>
<keyword evidence="5" id="KW-0411">Iron-sulfur</keyword>
<evidence type="ECO:0000256" key="1">
    <source>
        <dbReference type="ARBA" id="ARBA00001966"/>
    </source>
</evidence>
<dbReference type="CDD" id="cd01335">
    <property type="entry name" value="Radical_SAM"/>
    <property type="match status" value="1"/>
</dbReference>
<dbReference type="SUPFAM" id="SSF102114">
    <property type="entry name" value="Radical SAM enzymes"/>
    <property type="match status" value="1"/>
</dbReference>
<reference evidence="8 9" key="1">
    <citation type="submission" date="2022-08" db="EMBL/GenBank/DDBJ databases">
        <title>Proteogenomics of the novel Dehalobacterium formicoaceticum strain EZ94 highlights a key role of methyltransferases during anaerobic dichloromethane degradation.</title>
        <authorList>
            <person name="Wasmund K."/>
        </authorList>
    </citation>
    <scope>NUCLEOTIDE SEQUENCE [LARGE SCALE GENOMIC DNA]</scope>
    <source>
        <strain evidence="8 9">EZ94</strain>
    </source>
</reference>
<feature type="domain" description="Radical SAM core" evidence="7">
    <location>
        <begin position="173"/>
        <end position="406"/>
    </location>
</feature>
<dbReference type="InterPro" id="IPR034466">
    <property type="entry name" value="Methyltransferase_Class_B"/>
</dbReference>
<keyword evidence="3" id="KW-0479">Metal-binding</keyword>